<name>A0A2W1LVJ6_9BACL</name>
<dbReference type="Proteomes" id="UP000249522">
    <property type="component" value="Unassembled WGS sequence"/>
</dbReference>
<evidence type="ECO:0000313" key="1">
    <source>
        <dbReference type="EMBL" id="PZD95527.1"/>
    </source>
</evidence>
<evidence type="ECO:0000313" key="2">
    <source>
        <dbReference type="Proteomes" id="UP000249522"/>
    </source>
</evidence>
<organism evidence="1 2">
    <name type="scientific">Paenibacillus sambharensis</name>
    <dbReference type="NCBI Taxonomy" id="1803190"/>
    <lineage>
        <taxon>Bacteria</taxon>
        <taxon>Bacillati</taxon>
        <taxon>Bacillota</taxon>
        <taxon>Bacilli</taxon>
        <taxon>Bacillales</taxon>
        <taxon>Paenibacillaceae</taxon>
        <taxon>Paenibacillus</taxon>
    </lineage>
</organism>
<accession>A0A2W1LVJ6</accession>
<dbReference type="AlphaFoldDB" id="A0A2W1LVJ6"/>
<dbReference type="OrthoDB" id="2641051at2"/>
<sequence length="90" mass="9781">MHGSNQFYCVCCNKLEEMGEADVLFKTGYFRVIHPLGCCESCTQAAAGSGPDDLLYAELAAAEPGGDIYDPSQKLRDERFDSLLARLVSA</sequence>
<proteinExistence type="predicted"/>
<reference evidence="1 2" key="1">
    <citation type="submission" date="2018-06" db="EMBL/GenBank/DDBJ databases">
        <title>Paenibacillus imtechensis sp. nov.</title>
        <authorList>
            <person name="Pinnaka A.K."/>
            <person name="Singh H."/>
            <person name="Kaur M."/>
        </authorList>
    </citation>
    <scope>NUCLEOTIDE SEQUENCE [LARGE SCALE GENOMIC DNA]</scope>
    <source>
        <strain evidence="1 2">SMB1</strain>
    </source>
</reference>
<comment type="caution">
    <text evidence="1">The sequence shown here is derived from an EMBL/GenBank/DDBJ whole genome shotgun (WGS) entry which is preliminary data.</text>
</comment>
<dbReference type="RefSeq" id="WP_111147157.1">
    <property type="nucleotide sequence ID" value="NZ_QKRB01000044.1"/>
</dbReference>
<protein>
    <submittedName>
        <fullName evidence="1">Uncharacterized protein</fullName>
    </submittedName>
</protein>
<keyword evidence="2" id="KW-1185">Reference proteome</keyword>
<gene>
    <name evidence="1" type="ORF">DNH61_13435</name>
</gene>
<dbReference type="EMBL" id="QKRB01000044">
    <property type="protein sequence ID" value="PZD95527.1"/>
    <property type="molecule type" value="Genomic_DNA"/>
</dbReference>